<feature type="domain" description="1-deoxy-D-xylulose 5-phosphate reductoisomerase N-terminal" evidence="1">
    <location>
        <begin position="24"/>
        <end position="114"/>
    </location>
</feature>
<dbReference type="GO" id="GO:0030145">
    <property type="term" value="F:manganese ion binding"/>
    <property type="evidence" value="ECO:0007669"/>
    <property type="project" value="TreeGrafter"/>
</dbReference>
<feature type="non-terminal residue" evidence="2">
    <location>
        <position position="115"/>
    </location>
</feature>
<proteinExistence type="predicted"/>
<dbReference type="Gene3D" id="3.40.50.720">
    <property type="entry name" value="NAD(P)-binding Rossmann-like Domain"/>
    <property type="match status" value="1"/>
</dbReference>
<dbReference type="InterPro" id="IPR013512">
    <property type="entry name" value="DXP_reductoisomerase_N"/>
</dbReference>
<dbReference type="EMBL" id="VDFC01000075">
    <property type="protein sequence ID" value="KAA0922408.1"/>
    <property type="molecule type" value="Genomic_DNA"/>
</dbReference>
<dbReference type="InterPro" id="IPR003821">
    <property type="entry name" value="DXP_reductoisomerase"/>
</dbReference>
<keyword evidence="2" id="KW-0413">Isomerase</keyword>
<name>A0A5A9ZXX0_9ACTN</name>
<gene>
    <name evidence="2" type="ORF">FGF04_34585</name>
</gene>
<dbReference type="GO" id="GO:0070402">
    <property type="term" value="F:NADPH binding"/>
    <property type="evidence" value="ECO:0007669"/>
    <property type="project" value="InterPro"/>
</dbReference>
<accession>A0A5A9ZXX0</accession>
<dbReference type="GO" id="GO:0030604">
    <property type="term" value="F:1-deoxy-D-xylulose-5-phosphate reductoisomerase activity"/>
    <property type="evidence" value="ECO:0007669"/>
    <property type="project" value="InterPro"/>
</dbReference>
<evidence type="ECO:0000313" key="3">
    <source>
        <dbReference type="Proteomes" id="UP000324965"/>
    </source>
</evidence>
<dbReference type="PANTHER" id="PTHR30525:SF0">
    <property type="entry name" value="1-DEOXY-D-XYLULOSE 5-PHOSPHATE REDUCTOISOMERASE, CHLOROPLASTIC"/>
    <property type="match status" value="1"/>
</dbReference>
<evidence type="ECO:0000259" key="1">
    <source>
        <dbReference type="Pfam" id="PF02670"/>
    </source>
</evidence>
<sequence length="115" mass="11980">MSDRPAPLADPHLVFDPVDGSRDVVILGSTGSIGTQAIDLVLRNPDRFRVTGLSAAGGRVELLAEQAHRLRVRAVAVAREDAVPALRDALSARYGPGEPLPELLAGADAATHLAA</sequence>
<dbReference type="PANTHER" id="PTHR30525">
    <property type="entry name" value="1-DEOXY-D-XYLULOSE 5-PHOSPHATE REDUCTOISOMERASE"/>
    <property type="match status" value="1"/>
</dbReference>
<protein>
    <submittedName>
        <fullName evidence="2">1-deoxy-D-xylulose-5-phosphate reductoisomerase</fullName>
    </submittedName>
</protein>
<keyword evidence="3" id="KW-1185">Reference proteome</keyword>
<dbReference type="Proteomes" id="UP000324965">
    <property type="component" value="Unassembled WGS sequence"/>
</dbReference>
<evidence type="ECO:0000313" key="2">
    <source>
        <dbReference type="EMBL" id="KAA0922408.1"/>
    </source>
</evidence>
<organism evidence="2 3">
    <name type="scientific">Streptomyces apricus</name>
    <dbReference type="NCBI Taxonomy" id="1828112"/>
    <lineage>
        <taxon>Bacteria</taxon>
        <taxon>Bacillati</taxon>
        <taxon>Actinomycetota</taxon>
        <taxon>Actinomycetes</taxon>
        <taxon>Kitasatosporales</taxon>
        <taxon>Streptomycetaceae</taxon>
        <taxon>Streptomyces</taxon>
    </lineage>
</organism>
<dbReference type="AlphaFoldDB" id="A0A5A9ZXX0"/>
<reference evidence="2 3" key="1">
    <citation type="submission" date="2019-05" db="EMBL/GenBank/DDBJ databases">
        <authorList>
            <person name="Hariharan J."/>
            <person name="Choudoir M.J."/>
            <person name="Diebold P."/>
            <person name="Panke-Buisse K."/>
            <person name="Buckley D.H."/>
        </authorList>
    </citation>
    <scope>NUCLEOTIDE SEQUENCE [LARGE SCALE GENOMIC DNA]</scope>
    <source>
        <strain evidence="2 3">SUN51</strain>
    </source>
</reference>
<comment type="caution">
    <text evidence="2">The sequence shown here is derived from an EMBL/GenBank/DDBJ whole genome shotgun (WGS) entry which is preliminary data.</text>
</comment>
<dbReference type="Pfam" id="PF02670">
    <property type="entry name" value="DXP_reductoisom"/>
    <property type="match status" value="1"/>
</dbReference>
<dbReference type="GO" id="GO:0016853">
    <property type="term" value="F:isomerase activity"/>
    <property type="evidence" value="ECO:0007669"/>
    <property type="project" value="UniProtKB-KW"/>
</dbReference>
<dbReference type="GO" id="GO:0051484">
    <property type="term" value="P:isopentenyl diphosphate biosynthetic process, methylerythritol 4-phosphate pathway involved in terpenoid biosynthetic process"/>
    <property type="evidence" value="ECO:0007669"/>
    <property type="project" value="TreeGrafter"/>
</dbReference>
<dbReference type="InterPro" id="IPR036291">
    <property type="entry name" value="NAD(P)-bd_dom_sf"/>
</dbReference>
<dbReference type="SUPFAM" id="SSF51735">
    <property type="entry name" value="NAD(P)-binding Rossmann-fold domains"/>
    <property type="match status" value="1"/>
</dbReference>